<protein>
    <recommendedName>
        <fullName evidence="2">Clr5 domain-containing protein</fullName>
    </recommendedName>
</protein>
<dbReference type="EMBL" id="JBAWTH010000033">
    <property type="protein sequence ID" value="KAL2284985.1"/>
    <property type="molecule type" value="Genomic_DNA"/>
</dbReference>
<feature type="region of interest" description="Disordered" evidence="1">
    <location>
        <begin position="128"/>
        <end position="167"/>
    </location>
</feature>
<keyword evidence="4" id="KW-1185">Reference proteome</keyword>
<dbReference type="PANTHER" id="PTHR38788:SF3">
    <property type="entry name" value="CLR5 DOMAIN-CONTAINING PROTEIN"/>
    <property type="match status" value="1"/>
</dbReference>
<proteinExistence type="predicted"/>
<name>A0ABR4ERC2_9PEZI</name>
<gene>
    <name evidence="3" type="ORF">FJTKL_08525</name>
</gene>
<dbReference type="Pfam" id="PF14420">
    <property type="entry name" value="Clr5"/>
    <property type="match status" value="1"/>
</dbReference>
<reference evidence="3 4" key="1">
    <citation type="submission" date="2024-03" db="EMBL/GenBank/DDBJ databases">
        <title>A high-quality draft genome sequence of Diaporthe vaccinii, a causative agent of upright dieback and viscid rot disease in cranberry plants.</title>
        <authorList>
            <person name="Sarrasin M."/>
            <person name="Lang B.F."/>
            <person name="Burger G."/>
        </authorList>
    </citation>
    <scope>NUCLEOTIDE SEQUENCE [LARGE SCALE GENOMIC DNA]</scope>
    <source>
        <strain evidence="3 4">IS7</strain>
    </source>
</reference>
<feature type="domain" description="Clr5" evidence="2">
    <location>
        <begin position="32"/>
        <end position="82"/>
    </location>
</feature>
<evidence type="ECO:0000259" key="2">
    <source>
        <dbReference type="Pfam" id="PF14420"/>
    </source>
</evidence>
<evidence type="ECO:0000313" key="3">
    <source>
        <dbReference type="EMBL" id="KAL2284985.1"/>
    </source>
</evidence>
<dbReference type="InterPro" id="IPR025676">
    <property type="entry name" value="Clr5_dom"/>
</dbReference>
<dbReference type="PANTHER" id="PTHR38788">
    <property type="entry name" value="CLR5 DOMAIN-CONTAINING PROTEIN"/>
    <property type="match status" value="1"/>
</dbReference>
<sequence>MATTTASPPVGAPQSAHVHSVSRKETYYKPSADEWEAVRLTIRQLYIDENKTLSEVSEILEKLYSFHASPKQYKNRFKQWGLWKNLSTRDAARLIQMKASRDSIGKTSTFVRAGQKLDFDRVQKTIRRSKNRVPKSAAEEKPPKLGRAEPAAPACNQPSRVECRTPSPEPLAAKDELDLLDSLDSNGLRVDSSALDHAFSNFGPETYHTHLSDSLLPFSPSDAGHFEPFDTCHYEDPHVEMIWECYSRAHHKLALRCEWLRTNTLSDPSLRRFRRDNSLLAMLEPVVATNRHHVMRGLFLANFVSTFSHRPEFTQFAQGVHQTISQAFPDTKASSHHPTAIENALEYLRLQTYTRRFIGTKEDRDPTESPPSSDENVPAPKTESSDGLSPDVDLPSPGTEMPPTPPSCNDYDSGPDTGELEAAAFAYHLGEIDTAETRLRALTCYEGSVSTKGQVLMRLAWYCLSCVERESGRVEEADGSLMQAIRGSAFYPATDGTEWDEVSYLFI</sequence>
<accession>A0ABR4ERC2</accession>
<feature type="region of interest" description="Disordered" evidence="1">
    <location>
        <begin position="360"/>
        <end position="416"/>
    </location>
</feature>
<organism evidence="3 4">
    <name type="scientific">Diaporthe vaccinii</name>
    <dbReference type="NCBI Taxonomy" id="105482"/>
    <lineage>
        <taxon>Eukaryota</taxon>
        <taxon>Fungi</taxon>
        <taxon>Dikarya</taxon>
        <taxon>Ascomycota</taxon>
        <taxon>Pezizomycotina</taxon>
        <taxon>Sordariomycetes</taxon>
        <taxon>Sordariomycetidae</taxon>
        <taxon>Diaporthales</taxon>
        <taxon>Diaporthaceae</taxon>
        <taxon>Diaporthe</taxon>
        <taxon>Diaporthe eres species complex</taxon>
    </lineage>
</organism>
<feature type="region of interest" description="Disordered" evidence="1">
    <location>
        <begin position="1"/>
        <end position="23"/>
    </location>
</feature>
<dbReference type="Proteomes" id="UP001600888">
    <property type="component" value="Unassembled WGS sequence"/>
</dbReference>
<evidence type="ECO:0000256" key="1">
    <source>
        <dbReference type="SAM" id="MobiDB-lite"/>
    </source>
</evidence>
<evidence type="ECO:0000313" key="4">
    <source>
        <dbReference type="Proteomes" id="UP001600888"/>
    </source>
</evidence>
<comment type="caution">
    <text evidence="3">The sequence shown here is derived from an EMBL/GenBank/DDBJ whole genome shotgun (WGS) entry which is preliminary data.</text>
</comment>
<feature type="compositionally biased region" description="Basic and acidic residues" evidence="1">
    <location>
        <begin position="137"/>
        <end position="147"/>
    </location>
</feature>